<proteinExistence type="predicted"/>
<evidence type="ECO:0000313" key="6">
    <source>
        <dbReference type="Proteomes" id="UP001501645"/>
    </source>
</evidence>
<evidence type="ECO:0000259" key="4">
    <source>
        <dbReference type="Pfam" id="PF22725"/>
    </source>
</evidence>
<dbReference type="PANTHER" id="PTHR43818:SF11">
    <property type="entry name" value="BCDNA.GH03377"/>
    <property type="match status" value="1"/>
</dbReference>
<accession>A0ABP8ZZP5</accession>
<dbReference type="InterPro" id="IPR050463">
    <property type="entry name" value="Gfo/Idh/MocA_oxidrdct_glycsds"/>
</dbReference>
<evidence type="ECO:0000256" key="2">
    <source>
        <dbReference type="ARBA" id="ARBA00023027"/>
    </source>
</evidence>
<sequence length="388" mass="39687">MTTPIRVAVIGAGMAGQAHAFGYRTASMAVSAPIRVVLDTIADPNLPLAQSVADRYGFAQATADIDALLARDDIDAISVALPNFLHADVLPAVIASGKHVFAEKPIGRTVAEATALQALADASDAVTGVGFSFRRLPGLAALAQAVADGRIGEVHTVRGWYYADYAADPSGALSWRYSQEQSGGGALLDIGSHAIDAVQFVAGAISEVRNATLRTVIAERPKPAAGAIGHGASTSDEVGPVDNDDVALLTVGFASGAIGQVELSRIAQGVPNSLGIEVFGTRGHATFDSIAAGEFSVFEDGLTDAAYNGPRRIFTSPAHPYFRDVAAMPGGGVGTGYAEAFTAEIQEFLRSVAAGTPMDTDFAAASAMMRVVGAALESSRTGAAVVVG</sequence>
<feature type="domain" description="Gfo/Idh/MocA-like oxidoreductase N-terminal" evidence="3">
    <location>
        <begin position="5"/>
        <end position="131"/>
    </location>
</feature>
<evidence type="ECO:0000313" key="5">
    <source>
        <dbReference type="EMBL" id="GAA4770886.1"/>
    </source>
</evidence>
<organism evidence="5 6">
    <name type="scientific">Microbacterium gilvum</name>
    <dbReference type="NCBI Taxonomy" id="1336204"/>
    <lineage>
        <taxon>Bacteria</taxon>
        <taxon>Bacillati</taxon>
        <taxon>Actinomycetota</taxon>
        <taxon>Actinomycetes</taxon>
        <taxon>Micrococcales</taxon>
        <taxon>Microbacteriaceae</taxon>
        <taxon>Microbacterium</taxon>
    </lineage>
</organism>
<dbReference type="Pfam" id="PF22725">
    <property type="entry name" value="GFO_IDH_MocA_C3"/>
    <property type="match status" value="1"/>
</dbReference>
<dbReference type="SUPFAM" id="SSF51735">
    <property type="entry name" value="NAD(P)-binding Rossmann-fold domains"/>
    <property type="match status" value="1"/>
</dbReference>
<dbReference type="Pfam" id="PF01408">
    <property type="entry name" value="GFO_IDH_MocA"/>
    <property type="match status" value="1"/>
</dbReference>
<dbReference type="EMBL" id="BAABKO010000002">
    <property type="protein sequence ID" value="GAA4770886.1"/>
    <property type="molecule type" value="Genomic_DNA"/>
</dbReference>
<keyword evidence="1" id="KW-0560">Oxidoreductase</keyword>
<gene>
    <name evidence="5" type="ORF">GCM10023351_13430</name>
</gene>
<comment type="caution">
    <text evidence="5">The sequence shown here is derived from an EMBL/GenBank/DDBJ whole genome shotgun (WGS) entry which is preliminary data.</text>
</comment>
<dbReference type="Gene3D" id="3.40.50.720">
    <property type="entry name" value="NAD(P)-binding Rossmann-like Domain"/>
    <property type="match status" value="1"/>
</dbReference>
<dbReference type="InterPro" id="IPR000683">
    <property type="entry name" value="Gfo/Idh/MocA-like_OxRdtase_N"/>
</dbReference>
<evidence type="ECO:0000259" key="3">
    <source>
        <dbReference type="Pfam" id="PF01408"/>
    </source>
</evidence>
<dbReference type="InterPro" id="IPR036291">
    <property type="entry name" value="NAD(P)-bd_dom_sf"/>
</dbReference>
<dbReference type="SUPFAM" id="SSF55347">
    <property type="entry name" value="Glyceraldehyde-3-phosphate dehydrogenase-like, C-terminal domain"/>
    <property type="match status" value="1"/>
</dbReference>
<dbReference type="InterPro" id="IPR055170">
    <property type="entry name" value="GFO_IDH_MocA-like_dom"/>
</dbReference>
<keyword evidence="2" id="KW-0520">NAD</keyword>
<dbReference type="Proteomes" id="UP001501645">
    <property type="component" value="Unassembled WGS sequence"/>
</dbReference>
<dbReference type="Gene3D" id="3.30.360.10">
    <property type="entry name" value="Dihydrodipicolinate Reductase, domain 2"/>
    <property type="match status" value="1"/>
</dbReference>
<feature type="domain" description="GFO/IDH/MocA-like oxidoreductase" evidence="4">
    <location>
        <begin position="141"/>
        <end position="285"/>
    </location>
</feature>
<protein>
    <submittedName>
        <fullName evidence="5">Gfo/Idh/MocA family oxidoreductase</fullName>
    </submittedName>
</protein>
<name>A0ABP8ZZP5_9MICO</name>
<reference evidence="6" key="1">
    <citation type="journal article" date="2019" name="Int. J. Syst. Evol. Microbiol.">
        <title>The Global Catalogue of Microorganisms (GCM) 10K type strain sequencing project: providing services to taxonomists for standard genome sequencing and annotation.</title>
        <authorList>
            <consortium name="The Broad Institute Genomics Platform"/>
            <consortium name="The Broad Institute Genome Sequencing Center for Infectious Disease"/>
            <person name="Wu L."/>
            <person name="Ma J."/>
        </authorList>
    </citation>
    <scope>NUCLEOTIDE SEQUENCE [LARGE SCALE GENOMIC DNA]</scope>
    <source>
        <strain evidence="6">JCM 18537</strain>
    </source>
</reference>
<evidence type="ECO:0000256" key="1">
    <source>
        <dbReference type="ARBA" id="ARBA00023002"/>
    </source>
</evidence>
<dbReference type="PANTHER" id="PTHR43818">
    <property type="entry name" value="BCDNA.GH03377"/>
    <property type="match status" value="1"/>
</dbReference>
<keyword evidence="6" id="KW-1185">Reference proteome</keyword>
<dbReference type="RefSeq" id="WP_345437339.1">
    <property type="nucleotide sequence ID" value="NZ_BAABKO010000002.1"/>
</dbReference>